<reference evidence="2 3" key="1">
    <citation type="journal article" date="2014" name="Genome Announc.">
        <title>Draft Genome Sequence of Amycolatopsis lurida NRRL 2430, Producer of the Glycopeptide Family Antibiotic Ristocetin.</title>
        <authorList>
            <person name="Kwun M.J."/>
            <person name="Hong H.J."/>
        </authorList>
    </citation>
    <scope>NUCLEOTIDE SEQUENCE [LARGE SCALE GENOMIC DNA]</scope>
    <source>
        <strain evidence="2 3">NRRL 2430</strain>
    </source>
</reference>
<keyword evidence="3" id="KW-1185">Reference proteome</keyword>
<evidence type="ECO:0000259" key="1">
    <source>
        <dbReference type="Pfam" id="PF01243"/>
    </source>
</evidence>
<name>A0A2P2G0L2_AMYLU</name>
<dbReference type="InterPro" id="IPR011576">
    <property type="entry name" value="Pyridox_Oxase_N"/>
</dbReference>
<accession>A0A2P2G0L2</accession>
<gene>
    <name evidence="2" type="ORF">BB31_06005</name>
</gene>
<dbReference type="EMBL" id="JFBM01000003">
    <property type="protein sequence ID" value="KFU82518.1"/>
    <property type="molecule type" value="Genomic_DNA"/>
</dbReference>
<protein>
    <recommendedName>
        <fullName evidence="1">Pyridoxamine 5'-phosphate oxidase N-terminal domain-containing protein</fullName>
    </recommendedName>
</protein>
<feature type="domain" description="Pyridoxamine 5'-phosphate oxidase N-terminal" evidence="1">
    <location>
        <begin position="7"/>
        <end position="134"/>
    </location>
</feature>
<evidence type="ECO:0000313" key="2">
    <source>
        <dbReference type="EMBL" id="KFU82518.1"/>
    </source>
</evidence>
<evidence type="ECO:0000313" key="3">
    <source>
        <dbReference type="Proteomes" id="UP000256220"/>
    </source>
</evidence>
<dbReference type="Pfam" id="PF01243">
    <property type="entry name" value="PNPOx_N"/>
    <property type="match status" value="1"/>
</dbReference>
<dbReference type="AlphaFoldDB" id="A0A2P2G0L2"/>
<dbReference type="RefSeq" id="WP_034306775.1">
    <property type="nucleotide sequence ID" value="NZ_JFBM01000003.1"/>
</dbReference>
<dbReference type="InterPro" id="IPR012349">
    <property type="entry name" value="Split_barrel_FMN-bd"/>
</dbReference>
<dbReference type="Gene3D" id="2.30.110.10">
    <property type="entry name" value="Electron Transport, Fmn-binding Protein, Chain A"/>
    <property type="match status" value="1"/>
</dbReference>
<organism evidence="2 3">
    <name type="scientific">Amycolatopsis lurida NRRL 2430</name>
    <dbReference type="NCBI Taxonomy" id="1460371"/>
    <lineage>
        <taxon>Bacteria</taxon>
        <taxon>Bacillati</taxon>
        <taxon>Actinomycetota</taxon>
        <taxon>Actinomycetes</taxon>
        <taxon>Pseudonocardiales</taxon>
        <taxon>Pseudonocardiaceae</taxon>
        <taxon>Amycolatopsis</taxon>
    </lineage>
</organism>
<dbReference type="SUPFAM" id="SSF50475">
    <property type="entry name" value="FMN-binding split barrel"/>
    <property type="match status" value="1"/>
</dbReference>
<proteinExistence type="predicted"/>
<comment type="caution">
    <text evidence="2">The sequence shown here is derived from an EMBL/GenBank/DDBJ whole genome shotgun (WGS) entry which is preliminary data.</text>
</comment>
<sequence length="160" mass="17917">MDGSILAIRDFLDEPRLPACVATTTGRGTPALAMMWFVAEESRLWFHTPVSDGRPSPFLAAARENREVAVMVATFDPPDDVRQVRMTGPARLEVKDVSRIRRIYERYVPAWSAEWAEHAASPDARLWSMSPDRGMAVAYPGLENRPVFRWSNAADGPFSP</sequence>
<dbReference type="Proteomes" id="UP000256220">
    <property type="component" value="Unassembled WGS sequence"/>
</dbReference>